<organism evidence="2 3">
    <name type="scientific">Symbiodinium microadriaticum</name>
    <name type="common">Dinoflagellate</name>
    <name type="synonym">Zooxanthella microadriatica</name>
    <dbReference type="NCBI Taxonomy" id="2951"/>
    <lineage>
        <taxon>Eukaryota</taxon>
        <taxon>Sar</taxon>
        <taxon>Alveolata</taxon>
        <taxon>Dinophyceae</taxon>
        <taxon>Suessiales</taxon>
        <taxon>Symbiodiniaceae</taxon>
        <taxon>Symbiodinium</taxon>
    </lineage>
</organism>
<comment type="caution">
    <text evidence="2">The sequence shown here is derived from an EMBL/GenBank/DDBJ whole genome shotgun (WGS) entry which is preliminary data.</text>
</comment>
<dbReference type="Proteomes" id="UP000186817">
    <property type="component" value="Unassembled WGS sequence"/>
</dbReference>
<feature type="compositionally biased region" description="Low complexity" evidence="1">
    <location>
        <begin position="189"/>
        <end position="198"/>
    </location>
</feature>
<keyword evidence="3" id="KW-1185">Reference proteome</keyword>
<feature type="region of interest" description="Disordered" evidence="1">
    <location>
        <begin position="56"/>
        <end position="83"/>
    </location>
</feature>
<evidence type="ECO:0000313" key="3">
    <source>
        <dbReference type="Proteomes" id="UP000186817"/>
    </source>
</evidence>
<proteinExistence type="predicted"/>
<feature type="compositionally biased region" description="Basic and acidic residues" evidence="1">
    <location>
        <begin position="214"/>
        <end position="232"/>
    </location>
</feature>
<dbReference type="EMBL" id="LSRX01000782">
    <property type="protein sequence ID" value="OLP89023.1"/>
    <property type="molecule type" value="Genomic_DNA"/>
</dbReference>
<feature type="region of interest" description="Disordered" evidence="1">
    <location>
        <begin position="148"/>
        <end position="259"/>
    </location>
</feature>
<feature type="compositionally biased region" description="Pro residues" evidence="1">
    <location>
        <begin position="149"/>
        <end position="158"/>
    </location>
</feature>
<feature type="region of interest" description="Disordered" evidence="1">
    <location>
        <begin position="317"/>
        <end position="339"/>
    </location>
</feature>
<feature type="compositionally biased region" description="Polar residues" evidence="1">
    <location>
        <begin position="245"/>
        <end position="255"/>
    </location>
</feature>
<evidence type="ECO:0000256" key="1">
    <source>
        <dbReference type="SAM" id="MobiDB-lite"/>
    </source>
</evidence>
<protein>
    <submittedName>
        <fullName evidence="2">Uncharacterized protein</fullName>
    </submittedName>
</protein>
<dbReference type="OrthoDB" id="435811at2759"/>
<dbReference type="AlphaFoldDB" id="A0A1Q9D1J7"/>
<name>A0A1Q9D1J7_SYMMI</name>
<accession>A0A1Q9D1J7</accession>
<gene>
    <name evidence="2" type="ORF">AK812_SmicGene29571</name>
</gene>
<reference evidence="2 3" key="1">
    <citation type="submission" date="2016-02" db="EMBL/GenBank/DDBJ databases">
        <title>Genome analysis of coral dinoflagellate symbionts highlights evolutionary adaptations to a symbiotic lifestyle.</title>
        <authorList>
            <person name="Aranda M."/>
            <person name="Li Y."/>
            <person name="Liew Y.J."/>
            <person name="Baumgarten S."/>
            <person name="Simakov O."/>
            <person name="Wilson M."/>
            <person name="Piel J."/>
            <person name="Ashoor H."/>
            <person name="Bougouffa S."/>
            <person name="Bajic V.B."/>
            <person name="Ryu T."/>
            <person name="Ravasi T."/>
            <person name="Bayer T."/>
            <person name="Micklem G."/>
            <person name="Kim H."/>
            <person name="Bhak J."/>
            <person name="Lajeunesse T.C."/>
            <person name="Voolstra C.R."/>
        </authorList>
    </citation>
    <scope>NUCLEOTIDE SEQUENCE [LARGE SCALE GENOMIC DNA]</scope>
    <source>
        <strain evidence="2 3">CCMP2467</strain>
    </source>
</reference>
<evidence type="ECO:0000313" key="2">
    <source>
        <dbReference type="EMBL" id="OLP89023.1"/>
    </source>
</evidence>
<sequence length="531" mass="58739">MLLPPAVARVLDVGNADHETVPLLWTTKPQAKARLAPLKSHPGQEDEIKIIVLSAGGKRRRPKGRRGEWAASPSPPPSRREAGLQSENGLTYIEHNFTMVKPGSHNWQQEIHKPPKDADVGRSVYGPGWRRLVVPAEPAAAVAPRAYVPVPPKLPAPTAPKRRRQRPSEKDAGQELVAEELSPPRPPESLETLETLETPESREADSQEMQEQAQEFRKDPAQTFVHEQRQGSEEENNAEQRPVVESTQEEVQSPQEHMGSSLRDTFLKVLVEVLRREGCSTEFQHRISRAVEAGLSEALDTSETEDGSAEVMECEDAGEMPSPAADERENEDDEFEQSRRKVAECLKQAAEFGWEDLRTAEKEADDFQRARRRVAESLRRAAEDTWLPTGPETVKVEAEIESHLCQVAASLRRAAQEQAMDSRSDACGQRTPCPCVSSSSSMRSGMLSACSVATSGSSKAGVTCEEAVGLLIQHSDSEDETCAENDERNMCQLKAAQEVSEEAICSVMLYVEDFLDLTDDDVVDLDYVDEV</sequence>